<reference evidence="2" key="1">
    <citation type="submission" date="2016-11" db="UniProtKB">
        <authorList>
            <consortium name="WormBaseParasite"/>
        </authorList>
    </citation>
    <scope>IDENTIFICATION</scope>
</reference>
<protein>
    <submittedName>
        <fullName evidence="2">Transcriptional regulator</fullName>
    </submittedName>
</protein>
<keyword evidence="1" id="KW-1185">Reference proteome</keyword>
<name>A0A1I7XAN3_HETBA</name>
<organism evidence="1 2">
    <name type="scientific">Heterorhabditis bacteriophora</name>
    <name type="common">Entomopathogenic nematode worm</name>
    <dbReference type="NCBI Taxonomy" id="37862"/>
    <lineage>
        <taxon>Eukaryota</taxon>
        <taxon>Metazoa</taxon>
        <taxon>Ecdysozoa</taxon>
        <taxon>Nematoda</taxon>
        <taxon>Chromadorea</taxon>
        <taxon>Rhabditida</taxon>
        <taxon>Rhabditina</taxon>
        <taxon>Rhabditomorpha</taxon>
        <taxon>Strongyloidea</taxon>
        <taxon>Heterorhabditidae</taxon>
        <taxon>Heterorhabditis</taxon>
    </lineage>
</organism>
<proteinExistence type="predicted"/>
<evidence type="ECO:0000313" key="2">
    <source>
        <dbReference type="WBParaSite" id="Hba_14578"/>
    </source>
</evidence>
<dbReference type="AlphaFoldDB" id="A0A1I7XAN3"/>
<accession>A0A1I7XAN3</accession>
<evidence type="ECO:0000313" key="1">
    <source>
        <dbReference type="Proteomes" id="UP000095283"/>
    </source>
</evidence>
<sequence length="29" mass="3140">MQIFAEMNVRSGAVLCVIEQLASEKGSDL</sequence>
<dbReference type="WBParaSite" id="Hba_14578">
    <property type="protein sequence ID" value="Hba_14578"/>
    <property type="gene ID" value="Hba_14578"/>
</dbReference>
<dbReference type="Proteomes" id="UP000095283">
    <property type="component" value="Unplaced"/>
</dbReference>